<dbReference type="AlphaFoldDB" id="R7S2W6"/>
<dbReference type="EC" id="3.1.1.-" evidence="4"/>
<reference evidence="6" key="1">
    <citation type="journal article" date="2012" name="Science">
        <title>The Paleozoic origin of enzymatic lignin decomposition reconstructed from 31 fungal genomes.</title>
        <authorList>
            <person name="Floudas D."/>
            <person name="Binder M."/>
            <person name="Riley R."/>
            <person name="Barry K."/>
            <person name="Blanchette R.A."/>
            <person name="Henrissat B."/>
            <person name="Martinez A.T."/>
            <person name="Otillar R."/>
            <person name="Spatafora J.W."/>
            <person name="Yadav J.S."/>
            <person name="Aerts A."/>
            <person name="Benoit I."/>
            <person name="Boyd A."/>
            <person name="Carlson A."/>
            <person name="Copeland A."/>
            <person name="Coutinho P.M."/>
            <person name="de Vries R.P."/>
            <person name="Ferreira P."/>
            <person name="Findley K."/>
            <person name="Foster B."/>
            <person name="Gaskell J."/>
            <person name="Glotzer D."/>
            <person name="Gorecki P."/>
            <person name="Heitman J."/>
            <person name="Hesse C."/>
            <person name="Hori C."/>
            <person name="Igarashi K."/>
            <person name="Jurgens J.A."/>
            <person name="Kallen N."/>
            <person name="Kersten P."/>
            <person name="Kohler A."/>
            <person name="Kuees U."/>
            <person name="Kumar T.K.A."/>
            <person name="Kuo A."/>
            <person name="LaButti K."/>
            <person name="Larrondo L.F."/>
            <person name="Lindquist E."/>
            <person name="Ling A."/>
            <person name="Lombard V."/>
            <person name="Lucas S."/>
            <person name="Lundell T."/>
            <person name="Martin R."/>
            <person name="McLaughlin D.J."/>
            <person name="Morgenstern I."/>
            <person name="Morin E."/>
            <person name="Murat C."/>
            <person name="Nagy L.G."/>
            <person name="Nolan M."/>
            <person name="Ohm R.A."/>
            <person name="Patyshakuliyeva A."/>
            <person name="Rokas A."/>
            <person name="Ruiz-Duenas F.J."/>
            <person name="Sabat G."/>
            <person name="Salamov A."/>
            <person name="Samejima M."/>
            <person name="Schmutz J."/>
            <person name="Slot J.C."/>
            <person name="St John F."/>
            <person name="Stenlid J."/>
            <person name="Sun H."/>
            <person name="Sun S."/>
            <person name="Syed K."/>
            <person name="Tsang A."/>
            <person name="Wiebenga A."/>
            <person name="Young D."/>
            <person name="Pisabarro A."/>
            <person name="Eastwood D.C."/>
            <person name="Martin F."/>
            <person name="Cullen D."/>
            <person name="Grigoriev I.V."/>
            <person name="Hibbett D.S."/>
        </authorList>
    </citation>
    <scope>NUCLEOTIDE SEQUENCE [LARGE SCALE GENOMIC DNA]</scope>
    <source>
        <strain evidence="6">HHB-11173 SS5</strain>
    </source>
</reference>
<keyword evidence="4" id="KW-0964">Secreted</keyword>
<evidence type="ECO:0000256" key="4">
    <source>
        <dbReference type="RuleBase" id="RU367147"/>
    </source>
</evidence>
<dbReference type="GeneID" id="18885635"/>
<dbReference type="OrthoDB" id="2425929at2759"/>
<dbReference type="Gene3D" id="3.40.50.1820">
    <property type="entry name" value="alpha/beta hydrolase"/>
    <property type="match status" value="1"/>
</dbReference>
<keyword evidence="3 4" id="KW-0378">Hydrolase</keyword>
<feature type="signal peptide" evidence="4">
    <location>
        <begin position="1"/>
        <end position="17"/>
    </location>
</feature>
<dbReference type="InterPro" id="IPR050955">
    <property type="entry name" value="Plant_Biomass_Hydrol_Est"/>
</dbReference>
<dbReference type="EMBL" id="JH687554">
    <property type="protein sequence ID" value="EIN04563.1"/>
    <property type="molecule type" value="Genomic_DNA"/>
</dbReference>
<evidence type="ECO:0000256" key="2">
    <source>
        <dbReference type="ARBA" id="ARBA00022729"/>
    </source>
</evidence>
<dbReference type="InterPro" id="IPR029058">
    <property type="entry name" value="AB_hydrolase_fold"/>
</dbReference>
<dbReference type="Proteomes" id="UP000054196">
    <property type="component" value="Unassembled WGS sequence"/>
</dbReference>
<name>R7S2W6_PUNST</name>
<dbReference type="Pfam" id="PF10503">
    <property type="entry name" value="Esterase_PHB"/>
    <property type="match status" value="1"/>
</dbReference>
<dbReference type="GO" id="GO:0045493">
    <property type="term" value="P:xylan catabolic process"/>
    <property type="evidence" value="ECO:0007669"/>
    <property type="project" value="UniProtKB-UniRule"/>
</dbReference>
<dbReference type="eggNOG" id="ENOG502QTDU">
    <property type="taxonomic scope" value="Eukaryota"/>
</dbReference>
<dbReference type="HOGENOM" id="CLU_027551_1_1_1"/>
<dbReference type="SUPFAM" id="SSF53474">
    <property type="entry name" value="alpha/beta-Hydrolases"/>
    <property type="match status" value="2"/>
</dbReference>
<dbReference type="PANTHER" id="PTHR43037:SF5">
    <property type="entry name" value="FERULOYL ESTERASE"/>
    <property type="match status" value="1"/>
</dbReference>
<dbReference type="RefSeq" id="XP_007388358.1">
    <property type="nucleotide sequence ID" value="XM_007388296.1"/>
</dbReference>
<gene>
    <name evidence="5" type="ORF">PUNSTDRAFT_76200</name>
</gene>
<dbReference type="OMA" id="WHGTNDT"/>
<evidence type="ECO:0000256" key="1">
    <source>
        <dbReference type="ARBA" id="ARBA00022487"/>
    </source>
</evidence>
<keyword evidence="2 4" id="KW-0732">Signal</keyword>
<accession>R7S2W6</accession>
<evidence type="ECO:0000313" key="5">
    <source>
        <dbReference type="EMBL" id="EIN04563.1"/>
    </source>
</evidence>
<dbReference type="PANTHER" id="PTHR43037">
    <property type="entry name" value="UNNAMED PRODUCT-RELATED"/>
    <property type="match status" value="1"/>
</dbReference>
<keyword evidence="1 4" id="KW-0719">Serine esterase</keyword>
<comment type="function">
    <text evidence="4">Esterase involved in the hydrolysis of xylan, a major structural heterogeneous polysaccharide found in plant biomass representing the second most abundant polysaccharide in the biosphere, after cellulose.</text>
</comment>
<comment type="similarity">
    <text evidence="4">Belongs to the carbohydrate esterase 1 (CE1) family.</text>
</comment>
<dbReference type="InterPro" id="IPR010126">
    <property type="entry name" value="Esterase_phb"/>
</dbReference>
<feature type="chain" id="PRO_5029037920" description="Carboxylic ester hydrolase" evidence="4">
    <location>
        <begin position="18"/>
        <end position="290"/>
    </location>
</feature>
<keyword evidence="4" id="KW-0624">Polysaccharide degradation</keyword>
<evidence type="ECO:0000313" key="6">
    <source>
        <dbReference type="Proteomes" id="UP000054196"/>
    </source>
</evidence>
<comment type="subcellular location">
    <subcellularLocation>
        <location evidence="4">Secreted</location>
    </subcellularLocation>
</comment>
<keyword evidence="6" id="KW-1185">Reference proteome</keyword>
<organism evidence="5 6">
    <name type="scientific">Punctularia strigosozonata (strain HHB-11173)</name>
    <name type="common">White-rot fungus</name>
    <dbReference type="NCBI Taxonomy" id="741275"/>
    <lineage>
        <taxon>Eukaryota</taxon>
        <taxon>Fungi</taxon>
        <taxon>Dikarya</taxon>
        <taxon>Basidiomycota</taxon>
        <taxon>Agaricomycotina</taxon>
        <taxon>Agaricomycetes</taxon>
        <taxon>Corticiales</taxon>
        <taxon>Punctulariaceae</taxon>
        <taxon>Punctularia</taxon>
    </lineage>
</organism>
<proteinExistence type="inferred from homology"/>
<keyword evidence="4" id="KW-0119">Carbohydrate metabolism</keyword>
<dbReference type="GO" id="GO:0052689">
    <property type="term" value="F:carboxylic ester hydrolase activity"/>
    <property type="evidence" value="ECO:0007669"/>
    <property type="project" value="UniProtKB-KW"/>
</dbReference>
<dbReference type="KEGG" id="psq:PUNSTDRAFT_76200"/>
<protein>
    <recommendedName>
        <fullName evidence="4">Carboxylic ester hydrolase</fullName>
        <ecNumber evidence="4">3.1.1.-</ecNumber>
    </recommendedName>
</protein>
<dbReference type="NCBIfam" id="TIGR01840">
    <property type="entry name" value="esterase_phb"/>
    <property type="match status" value="1"/>
</dbReference>
<dbReference type="GO" id="GO:0005576">
    <property type="term" value="C:extracellular region"/>
    <property type="evidence" value="ECO:0007669"/>
    <property type="project" value="UniProtKB-SubCell"/>
</dbReference>
<sequence>MLINTILVGALAAVAHAAQGTLQQMTGDFGPNPTNTFMFFYKPAQLANPPSLLVAMHFCTGTAEAYFTGTQYADLADQLGFIVIYPQSPDGSGGCWDVHTNATLTHNAGGDSLGIASMTRFAIDNWGVDANRVFATGTSSGAMMTSVLMGAYPDLFKGGAGFSGVAFGCFEGPDAWNEQCALGERIMTPQQWGDLVRSGFPGFAGQRPKVQVWHGTADTTLFPQNFFEEIKQWTNVFGYSATPISNITNDPQAGYSFATFGPNFEAILAQGVGHTVPEHAENVLEFFGLS</sequence>
<evidence type="ECO:0000256" key="3">
    <source>
        <dbReference type="ARBA" id="ARBA00022801"/>
    </source>
</evidence>